<keyword evidence="3" id="KW-1185">Reference proteome</keyword>
<dbReference type="Proteomes" id="UP000012960">
    <property type="component" value="Unplaced"/>
</dbReference>
<proteinExistence type="predicted"/>
<dbReference type="AlphaFoldDB" id="A0A804LAW2"/>
<reference evidence="1" key="1">
    <citation type="submission" date="2021-03" db="EMBL/GenBank/DDBJ databases">
        <authorList>
            <consortium name="Genoscope - CEA"/>
            <person name="William W."/>
        </authorList>
    </citation>
    <scope>NUCLEOTIDE SEQUENCE</scope>
    <source>
        <strain evidence="1">Doubled-haploid Pahang</strain>
    </source>
</reference>
<dbReference type="Gramene" id="Ma11_t22750.1">
    <property type="protein sequence ID" value="Ma11_p22750.1"/>
    <property type="gene ID" value="Ma11_g22750"/>
</dbReference>
<organism evidence="2 3">
    <name type="scientific">Musa acuminata subsp. malaccensis</name>
    <name type="common">Wild banana</name>
    <name type="synonym">Musa malaccensis</name>
    <dbReference type="NCBI Taxonomy" id="214687"/>
    <lineage>
        <taxon>Eukaryota</taxon>
        <taxon>Viridiplantae</taxon>
        <taxon>Streptophyta</taxon>
        <taxon>Embryophyta</taxon>
        <taxon>Tracheophyta</taxon>
        <taxon>Spermatophyta</taxon>
        <taxon>Magnoliopsida</taxon>
        <taxon>Liliopsida</taxon>
        <taxon>Zingiberales</taxon>
        <taxon>Musaceae</taxon>
        <taxon>Musa</taxon>
    </lineage>
</organism>
<reference evidence="2" key="2">
    <citation type="submission" date="2021-05" db="UniProtKB">
        <authorList>
            <consortium name="EnsemblPlants"/>
        </authorList>
    </citation>
    <scope>IDENTIFICATION</scope>
    <source>
        <strain evidence="2">subsp. malaccensis</strain>
    </source>
</reference>
<dbReference type="EMBL" id="HG996475">
    <property type="protein sequence ID" value="CAG1865389.1"/>
    <property type="molecule type" value="Genomic_DNA"/>
</dbReference>
<dbReference type="EnsemblPlants" id="Ma11_t22750.1">
    <property type="protein sequence ID" value="Ma11_p22750.1"/>
    <property type="gene ID" value="Ma11_g22750"/>
</dbReference>
<evidence type="ECO:0000313" key="2">
    <source>
        <dbReference type="EnsemblPlants" id="Ma11_p22750.1"/>
    </source>
</evidence>
<dbReference type="InParanoid" id="A0A804LAW2"/>
<accession>A0A804LAW2</accession>
<sequence>MHSEYSSSLAYRYESVSRLLFSGIIQWLQRSHPHIYLALRFRCPGHETQTLHVNNGRSLHPNVQQQRAKRQVVQQEACQDFKFNLSFPSVCFSWWYLNFMFSKPTRFCWIKSKLMCALTTIACTSYQTACCIQKYSLVGTEAQL</sequence>
<protein>
    <submittedName>
        <fullName evidence="1">(wild Malaysian banana) hypothetical protein</fullName>
    </submittedName>
</protein>
<evidence type="ECO:0000313" key="3">
    <source>
        <dbReference type="Proteomes" id="UP000012960"/>
    </source>
</evidence>
<evidence type="ECO:0000313" key="1">
    <source>
        <dbReference type="EMBL" id="CAG1865389.1"/>
    </source>
</evidence>
<gene>
    <name evidence="1" type="ORF">GSMUA_02390.1</name>
</gene>
<name>A0A804LAW2_MUSAM</name>